<feature type="transmembrane region" description="Helical" evidence="10">
    <location>
        <begin position="454"/>
        <end position="473"/>
    </location>
</feature>
<dbReference type="Gene3D" id="1.20.120.1780">
    <property type="entry name" value="UbiA prenyltransferase"/>
    <property type="match status" value="1"/>
</dbReference>
<feature type="transmembrane region" description="Helical" evidence="10">
    <location>
        <begin position="553"/>
        <end position="576"/>
    </location>
</feature>
<accession>A0A9D5K9S5</accession>
<evidence type="ECO:0000256" key="8">
    <source>
        <dbReference type="ARBA" id="ARBA00023136"/>
    </source>
</evidence>
<dbReference type="Gene3D" id="3.40.50.11270">
    <property type="match status" value="1"/>
</dbReference>
<feature type="binding site" evidence="9">
    <location>
        <position position="123"/>
    </location>
    <ligand>
        <name>(2E)-4-hydroxy-3-methylbut-2-enyl diphosphate</name>
        <dbReference type="ChEBI" id="CHEBI:128753"/>
    </ligand>
</feature>
<evidence type="ECO:0000256" key="4">
    <source>
        <dbReference type="ARBA" id="ARBA00022723"/>
    </source>
</evidence>
<dbReference type="CDD" id="cd13944">
    <property type="entry name" value="lytB_ispH"/>
    <property type="match status" value="1"/>
</dbReference>
<keyword evidence="3 10" id="KW-0812">Transmembrane</keyword>
<feature type="transmembrane region" description="Helical" evidence="10">
    <location>
        <begin position="329"/>
        <end position="347"/>
    </location>
</feature>
<feature type="binding site" evidence="9">
    <location>
        <position position="73"/>
    </location>
    <ligand>
        <name>isopentenyl diphosphate</name>
        <dbReference type="ChEBI" id="CHEBI:128769"/>
    </ligand>
</feature>
<dbReference type="GO" id="GO:0016765">
    <property type="term" value="F:transferase activity, transferring alkyl or aryl (other than methyl) groups"/>
    <property type="evidence" value="ECO:0007669"/>
    <property type="project" value="InterPro"/>
</dbReference>
<name>A0A9D5K9S5_UNCW3</name>
<feature type="transmembrane region" description="Helical" evidence="10">
    <location>
        <begin position="288"/>
        <end position="317"/>
    </location>
</feature>
<feature type="transmembrane region" description="Helical" evidence="10">
    <location>
        <begin position="393"/>
        <end position="410"/>
    </location>
</feature>
<dbReference type="InterPro" id="IPR000537">
    <property type="entry name" value="UbiA_prenyltransferase"/>
</dbReference>
<comment type="subcellular location">
    <subcellularLocation>
        <location evidence="1">Membrane</location>
        <topology evidence="1">Multi-pass membrane protein</topology>
    </subcellularLocation>
</comment>
<keyword evidence="5 10" id="KW-1133">Transmembrane helix</keyword>
<evidence type="ECO:0000256" key="2">
    <source>
        <dbReference type="ARBA" id="ARBA00022485"/>
    </source>
</evidence>
<feature type="binding site" evidence="9">
    <location>
        <position position="223"/>
    </location>
    <ligand>
        <name>(2E)-4-hydroxy-3-methylbut-2-enyl diphosphate</name>
        <dbReference type="ChEBI" id="CHEBI:128753"/>
    </ligand>
</feature>
<keyword evidence="4 9" id="KW-0479">Metal-binding</keyword>
<comment type="pathway">
    <text evidence="9">Isoprenoid biosynthesis; dimethylallyl diphosphate biosynthesis; dimethylallyl diphosphate from (2E)-4-hydroxy-3-methylbutenyl diphosphate: step 1/1.</text>
</comment>
<feature type="binding site" evidence="9">
    <location>
        <position position="12"/>
    </location>
    <ligand>
        <name>[4Fe-4S] cluster</name>
        <dbReference type="ChEBI" id="CHEBI:49883"/>
    </ligand>
</feature>
<feature type="binding site" evidence="9">
    <location>
        <position position="40"/>
    </location>
    <ligand>
        <name>dimethylallyl diphosphate</name>
        <dbReference type="ChEBI" id="CHEBI:57623"/>
    </ligand>
</feature>
<feature type="active site" description="Proton donor" evidence="9">
    <location>
        <position position="125"/>
    </location>
</feature>
<feature type="transmembrane region" description="Helical" evidence="10">
    <location>
        <begin position="526"/>
        <end position="544"/>
    </location>
</feature>
<evidence type="ECO:0000256" key="6">
    <source>
        <dbReference type="ARBA" id="ARBA00023004"/>
    </source>
</evidence>
<evidence type="ECO:0000256" key="1">
    <source>
        <dbReference type="ARBA" id="ARBA00004141"/>
    </source>
</evidence>
<keyword evidence="7 9" id="KW-0411">Iron-sulfur</keyword>
<dbReference type="GO" id="GO:0016114">
    <property type="term" value="P:terpenoid biosynthetic process"/>
    <property type="evidence" value="ECO:0007669"/>
    <property type="project" value="UniProtKB-UniRule"/>
</dbReference>
<evidence type="ECO:0000313" key="12">
    <source>
        <dbReference type="Proteomes" id="UP000630660"/>
    </source>
</evidence>
<keyword evidence="8 10" id="KW-0472">Membrane</keyword>
<dbReference type="HAMAP" id="MF_00191">
    <property type="entry name" value="IspH"/>
    <property type="match status" value="1"/>
</dbReference>
<evidence type="ECO:0000256" key="7">
    <source>
        <dbReference type="ARBA" id="ARBA00023014"/>
    </source>
</evidence>
<dbReference type="InterPro" id="IPR003451">
    <property type="entry name" value="LytB/IspH"/>
</dbReference>
<dbReference type="GO" id="GO:0051539">
    <property type="term" value="F:4 iron, 4 sulfur cluster binding"/>
    <property type="evidence" value="ECO:0007669"/>
    <property type="project" value="UniProtKB-UniRule"/>
</dbReference>
<dbReference type="NCBIfam" id="TIGR00216">
    <property type="entry name" value="ispH_lytB"/>
    <property type="match status" value="1"/>
</dbReference>
<comment type="pathway">
    <text evidence="9">Isoprenoid biosynthesis; isopentenyl diphosphate biosynthesis via DXP pathway; isopentenyl diphosphate from 1-deoxy-D-xylulose 5-phosphate: step 6/6.</text>
</comment>
<comment type="similarity">
    <text evidence="9">Belongs to the IspH family.</text>
</comment>
<feature type="binding site" evidence="9">
    <location>
        <position position="221"/>
    </location>
    <ligand>
        <name>dimethylallyl diphosphate</name>
        <dbReference type="ChEBI" id="CHEBI:57623"/>
    </ligand>
</feature>
<dbReference type="Pfam" id="PF01040">
    <property type="entry name" value="UbiA"/>
    <property type="match status" value="1"/>
</dbReference>
<feature type="binding site" evidence="9">
    <location>
        <position position="221"/>
    </location>
    <ligand>
        <name>isopentenyl diphosphate</name>
        <dbReference type="ChEBI" id="CHEBI:128769"/>
    </ligand>
</feature>
<dbReference type="Pfam" id="PF02401">
    <property type="entry name" value="LYTB"/>
    <property type="match status" value="1"/>
</dbReference>
<feature type="binding site" evidence="9">
    <location>
        <position position="40"/>
    </location>
    <ligand>
        <name>isopentenyl diphosphate</name>
        <dbReference type="ChEBI" id="CHEBI:128769"/>
    </ligand>
</feature>
<gene>
    <name evidence="9 11" type="primary">ispH</name>
    <name evidence="11" type="ORF">GF359_03165</name>
</gene>
<keyword evidence="6 9" id="KW-0408">Iron</keyword>
<evidence type="ECO:0000256" key="3">
    <source>
        <dbReference type="ARBA" id="ARBA00022692"/>
    </source>
</evidence>
<dbReference type="Proteomes" id="UP000630660">
    <property type="component" value="Unassembled WGS sequence"/>
</dbReference>
<keyword evidence="9 11" id="KW-0560">Oxidoreductase</keyword>
<feature type="binding site" evidence="9">
    <location>
        <position position="221"/>
    </location>
    <ligand>
        <name>(2E)-4-hydroxy-3-methylbut-2-enyl diphosphate</name>
        <dbReference type="ChEBI" id="CHEBI:128753"/>
    </ligand>
</feature>
<dbReference type="EC" id="1.17.7.4" evidence="9"/>
<feature type="binding site" evidence="9">
    <location>
        <position position="73"/>
    </location>
    <ligand>
        <name>(2E)-4-hydroxy-3-methylbut-2-enyl diphosphate</name>
        <dbReference type="ChEBI" id="CHEBI:128753"/>
    </ligand>
</feature>
<organism evidence="11 12">
    <name type="scientific">candidate division WOR-3 bacterium</name>
    <dbReference type="NCBI Taxonomy" id="2052148"/>
    <lineage>
        <taxon>Bacteria</taxon>
        <taxon>Bacteria division WOR-3</taxon>
    </lineage>
</organism>
<sequence>MRIKLARTSGFCYGVRRAVNLAFEAALKGGNLYTLGELIHNPQVLEILEMRGVKVAEGVEDIPDGASVIIRSHGVSPQIRRKLAKRNLDIIDATCPKVARVQMLAERAASAGRHLIVFGDRDHSEVKGIAAHAGKKVSIVKDLRGLRRLLAKIPADRGVTMVAQTTQNIETWSRLIETLREVRPDAEVYETICDATYRRQQEVRKLAREVKALVVVGGFASGNTRRLAEIAEEEGARAFHVEIEADLDKHELGKYKTVGVTAGASTPSWMIRRILHALERIRERRGSFVSFLASVWQFIVRSNLLVAYGAAGLLYAATRLQGIEPELTYQWIVAAYIFGTHLLNHFTDRFSTQIKYPARMEFYTRYRRLLLTLGVLGLTSSLIVAYILGPFTFSLIFAMSLLGLVYRVQLFEKRQVWPRRLMDIPGSKDLFLGIAWTVVIAILVVPASDSNFSPATGIAALFVFGIAFTRSLVYSIRDIQGDRMVGRETIPVLIGEKNTRRLGLAVLMIAAAGLIAAYIMGWCSPMALFFLINLVYGLILLILTRSEWLYSDVLFETIVEGNLILTQIIAYVVYLAKLT</sequence>
<feature type="transmembrane region" description="Helical" evidence="10">
    <location>
        <begin position="430"/>
        <end position="448"/>
    </location>
</feature>
<comment type="caution">
    <text evidence="11">The sequence shown here is derived from an EMBL/GenBank/DDBJ whole genome shotgun (WGS) entry which is preliminary data.</text>
</comment>
<evidence type="ECO:0000313" key="11">
    <source>
        <dbReference type="EMBL" id="MBD3364195.1"/>
    </source>
</evidence>
<comment type="function">
    <text evidence="9">Catalyzes the conversion of 1-hydroxy-2-methyl-2-(E)-butenyl 4-diphosphate (HMBPP) into a mixture of isopentenyl diphosphate (IPP) and dimethylallyl diphosphate (DMAPP). Acts in the terminal step of the DOXP/MEP pathway for isoprenoid precursor biosynthesis.</text>
</comment>
<dbReference type="EMBL" id="WJKJ01000101">
    <property type="protein sequence ID" value="MBD3364195.1"/>
    <property type="molecule type" value="Genomic_DNA"/>
</dbReference>
<comment type="cofactor">
    <cofactor evidence="9">
        <name>[4Fe-4S] cluster</name>
        <dbReference type="ChEBI" id="CHEBI:49883"/>
    </cofactor>
    <text evidence="9">Binds 1 [4Fe-4S] cluster per subunit.</text>
</comment>
<feature type="binding site" evidence="9">
    <location>
        <position position="223"/>
    </location>
    <ligand>
        <name>dimethylallyl diphosphate</name>
        <dbReference type="ChEBI" id="CHEBI:57623"/>
    </ligand>
</feature>
<feature type="binding site" evidence="9">
    <location>
        <position position="95"/>
    </location>
    <ligand>
        <name>[4Fe-4S] cluster</name>
        <dbReference type="ChEBI" id="CHEBI:49883"/>
    </ligand>
</feature>
<protein>
    <recommendedName>
        <fullName evidence="9">4-hydroxy-3-methylbut-2-enyl diphosphate reductase</fullName>
        <shortName evidence="9">HMBPP reductase</shortName>
        <ecNumber evidence="9">1.17.7.4</ecNumber>
    </recommendedName>
</protein>
<dbReference type="GO" id="GO:0046872">
    <property type="term" value="F:metal ion binding"/>
    <property type="evidence" value="ECO:0007669"/>
    <property type="project" value="UniProtKB-KW"/>
</dbReference>
<dbReference type="PANTHER" id="PTHR30426">
    <property type="entry name" value="4-HYDROXY-3-METHYLBUT-2-ENYL DIPHOSPHATE REDUCTASE"/>
    <property type="match status" value="1"/>
</dbReference>
<feature type="transmembrane region" description="Helical" evidence="10">
    <location>
        <begin position="368"/>
        <end position="387"/>
    </location>
</feature>
<dbReference type="GO" id="GO:0050992">
    <property type="term" value="P:dimethylallyl diphosphate biosynthetic process"/>
    <property type="evidence" value="ECO:0007669"/>
    <property type="project" value="UniProtKB-UniRule"/>
</dbReference>
<dbReference type="PANTHER" id="PTHR30426:SF0">
    <property type="entry name" value="4-HYDROXY-3-METHYLBUT-2-ENYL DIPHOSPHATE REDUCTASE"/>
    <property type="match status" value="1"/>
</dbReference>
<dbReference type="GO" id="GO:0016020">
    <property type="term" value="C:membrane"/>
    <property type="evidence" value="ECO:0007669"/>
    <property type="project" value="UniProtKB-SubCell"/>
</dbReference>
<dbReference type="AlphaFoldDB" id="A0A9D5K9S5"/>
<dbReference type="CDD" id="cd13967">
    <property type="entry name" value="PT_UbiA_5"/>
    <property type="match status" value="1"/>
</dbReference>
<comment type="catalytic activity">
    <reaction evidence="9">
        <text>isopentenyl diphosphate + 2 oxidized [2Fe-2S]-[ferredoxin] + H2O = (2E)-4-hydroxy-3-methylbut-2-enyl diphosphate + 2 reduced [2Fe-2S]-[ferredoxin] + 2 H(+)</text>
        <dbReference type="Rhea" id="RHEA:24488"/>
        <dbReference type="Rhea" id="RHEA-COMP:10000"/>
        <dbReference type="Rhea" id="RHEA-COMP:10001"/>
        <dbReference type="ChEBI" id="CHEBI:15377"/>
        <dbReference type="ChEBI" id="CHEBI:15378"/>
        <dbReference type="ChEBI" id="CHEBI:33737"/>
        <dbReference type="ChEBI" id="CHEBI:33738"/>
        <dbReference type="ChEBI" id="CHEBI:128753"/>
        <dbReference type="ChEBI" id="CHEBI:128769"/>
        <dbReference type="EC" id="1.17.7.4"/>
    </reaction>
</comment>
<feature type="binding site" evidence="9">
    <location>
        <position position="73"/>
    </location>
    <ligand>
        <name>dimethylallyl diphosphate</name>
        <dbReference type="ChEBI" id="CHEBI:57623"/>
    </ligand>
</feature>
<feature type="binding site" evidence="9">
    <location>
        <position position="123"/>
    </location>
    <ligand>
        <name>dimethylallyl diphosphate</name>
        <dbReference type="ChEBI" id="CHEBI:57623"/>
    </ligand>
</feature>
<feature type="binding site" evidence="9">
    <location>
        <position position="223"/>
    </location>
    <ligand>
        <name>isopentenyl diphosphate</name>
        <dbReference type="ChEBI" id="CHEBI:128769"/>
    </ligand>
</feature>
<keyword evidence="9" id="KW-0414">Isoprene biosynthesis</keyword>
<feature type="binding site" evidence="9">
    <location>
        <position position="265"/>
    </location>
    <ligand>
        <name>dimethylallyl diphosphate</name>
        <dbReference type="ChEBI" id="CHEBI:57623"/>
    </ligand>
</feature>
<feature type="transmembrane region" description="Helical" evidence="10">
    <location>
        <begin position="502"/>
        <end position="520"/>
    </location>
</feature>
<proteinExistence type="inferred from homology"/>
<dbReference type="GO" id="GO:0051745">
    <property type="term" value="F:4-hydroxy-3-methylbut-2-enyl diphosphate reductase activity"/>
    <property type="evidence" value="ECO:0007669"/>
    <property type="project" value="UniProtKB-UniRule"/>
</dbReference>
<keyword evidence="2 9" id="KW-0004">4Fe-4S</keyword>
<feature type="binding site" evidence="9">
    <location>
        <position position="40"/>
    </location>
    <ligand>
        <name>(2E)-4-hydroxy-3-methylbut-2-enyl diphosphate</name>
        <dbReference type="ChEBI" id="CHEBI:128753"/>
    </ligand>
</feature>
<dbReference type="Gene3D" id="3.40.1010.20">
    <property type="entry name" value="4-hydroxy-3-methylbut-2-enyl diphosphate reductase, catalytic domain"/>
    <property type="match status" value="2"/>
</dbReference>
<feature type="binding site" evidence="9">
    <location>
        <position position="265"/>
    </location>
    <ligand>
        <name>(2E)-4-hydroxy-3-methylbut-2-enyl diphosphate</name>
        <dbReference type="ChEBI" id="CHEBI:128753"/>
    </ligand>
</feature>
<reference evidence="11" key="1">
    <citation type="submission" date="2019-11" db="EMBL/GenBank/DDBJ databases">
        <title>Microbial mats filling the niche in hypersaline microbial mats.</title>
        <authorList>
            <person name="Wong H.L."/>
            <person name="Macleod F.I."/>
            <person name="White R.A. III"/>
            <person name="Burns B.P."/>
        </authorList>
    </citation>
    <scope>NUCLEOTIDE SEQUENCE</scope>
    <source>
        <strain evidence="11">Bin_327</strain>
    </source>
</reference>
<dbReference type="GO" id="GO:0019288">
    <property type="term" value="P:isopentenyl diphosphate biosynthetic process, methylerythritol 4-phosphate pathway"/>
    <property type="evidence" value="ECO:0007669"/>
    <property type="project" value="UniProtKB-UniRule"/>
</dbReference>
<comment type="catalytic activity">
    <reaction evidence="9">
        <text>dimethylallyl diphosphate + 2 oxidized [2Fe-2S]-[ferredoxin] + H2O = (2E)-4-hydroxy-3-methylbut-2-enyl diphosphate + 2 reduced [2Fe-2S]-[ferredoxin] + 2 H(+)</text>
        <dbReference type="Rhea" id="RHEA:24825"/>
        <dbReference type="Rhea" id="RHEA-COMP:10000"/>
        <dbReference type="Rhea" id="RHEA-COMP:10001"/>
        <dbReference type="ChEBI" id="CHEBI:15377"/>
        <dbReference type="ChEBI" id="CHEBI:15378"/>
        <dbReference type="ChEBI" id="CHEBI:33737"/>
        <dbReference type="ChEBI" id="CHEBI:33738"/>
        <dbReference type="ChEBI" id="CHEBI:57623"/>
        <dbReference type="ChEBI" id="CHEBI:128753"/>
        <dbReference type="EC" id="1.17.7.4"/>
    </reaction>
</comment>
<evidence type="ECO:0000256" key="9">
    <source>
        <dbReference type="HAMAP-Rule" id="MF_00191"/>
    </source>
</evidence>
<feature type="binding site" evidence="9">
    <location>
        <position position="265"/>
    </location>
    <ligand>
        <name>isopentenyl diphosphate</name>
        <dbReference type="ChEBI" id="CHEBI:128769"/>
    </ligand>
</feature>
<evidence type="ECO:0000256" key="5">
    <source>
        <dbReference type="ARBA" id="ARBA00022989"/>
    </source>
</evidence>
<feature type="binding site" evidence="9">
    <location>
        <position position="123"/>
    </location>
    <ligand>
        <name>isopentenyl diphosphate</name>
        <dbReference type="ChEBI" id="CHEBI:128769"/>
    </ligand>
</feature>
<evidence type="ECO:0000256" key="10">
    <source>
        <dbReference type="SAM" id="Phobius"/>
    </source>
</evidence>
<feature type="binding site" evidence="9">
    <location>
        <position position="165"/>
    </location>
    <ligand>
        <name>(2E)-4-hydroxy-3-methylbut-2-enyl diphosphate</name>
        <dbReference type="ChEBI" id="CHEBI:128753"/>
    </ligand>
</feature>
<comment type="caution">
    <text evidence="9">Lacks conserved residue(s) required for the propagation of feature annotation.</text>
</comment>
<feature type="binding site" evidence="9">
    <location>
        <position position="193"/>
    </location>
    <ligand>
        <name>[4Fe-4S] cluster</name>
        <dbReference type="ChEBI" id="CHEBI:49883"/>
    </ligand>
</feature>